<name>A0A8K0GJK7_IGNLU</name>
<protein>
    <submittedName>
        <fullName evidence="3">Uncharacterized protein</fullName>
    </submittedName>
</protein>
<dbReference type="Proteomes" id="UP000801492">
    <property type="component" value="Unassembled WGS sequence"/>
</dbReference>
<feature type="transmembrane region" description="Helical" evidence="2">
    <location>
        <begin position="54"/>
        <end position="75"/>
    </location>
</feature>
<evidence type="ECO:0000313" key="3">
    <source>
        <dbReference type="EMBL" id="KAF2901741.1"/>
    </source>
</evidence>
<feature type="compositionally biased region" description="Basic residues" evidence="1">
    <location>
        <begin position="184"/>
        <end position="194"/>
    </location>
</feature>
<evidence type="ECO:0000256" key="1">
    <source>
        <dbReference type="SAM" id="MobiDB-lite"/>
    </source>
</evidence>
<evidence type="ECO:0000313" key="4">
    <source>
        <dbReference type="Proteomes" id="UP000801492"/>
    </source>
</evidence>
<keyword evidence="2" id="KW-1133">Transmembrane helix</keyword>
<accession>A0A8K0GJK7</accession>
<feature type="compositionally biased region" description="Acidic residues" evidence="1">
    <location>
        <begin position="199"/>
        <end position="208"/>
    </location>
</feature>
<organism evidence="3 4">
    <name type="scientific">Ignelater luminosus</name>
    <name type="common">Cucubano</name>
    <name type="synonym">Pyrophorus luminosus</name>
    <dbReference type="NCBI Taxonomy" id="2038154"/>
    <lineage>
        <taxon>Eukaryota</taxon>
        <taxon>Metazoa</taxon>
        <taxon>Ecdysozoa</taxon>
        <taxon>Arthropoda</taxon>
        <taxon>Hexapoda</taxon>
        <taxon>Insecta</taxon>
        <taxon>Pterygota</taxon>
        <taxon>Neoptera</taxon>
        <taxon>Endopterygota</taxon>
        <taxon>Coleoptera</taxon>
        <taxon>Polyphaga</taxon>
        <taxon>Elateriformia</taxon>
        <taxon>Elateroidea</taxon>
        <taxon>Elateridae</taxon>
        <taxon>Agrypninae</taxon>
        <taxon>Pyrophorini</taxon>
        <taxon>Ignelater</taxon>
    </lineage>
</organism>
<sequence length="297" mass="32758">MVALSANTKKPPQCVVGGSFARYIFLRDLAVFSNELILHSATTRFEKVVTMHKFVVCLCMFLLEVFSISGLPFPYNPDGYRLTRSPHRAVMVSGYYGRPSFHRAEYEPEGAMTAFVSGETVATNSYLGGKYPYQQESEELEVPIEENVRKGVQQVIPEKPIQPQAPEGLDDEEAAAAAEAATLKPKRVPKRKPQKPQPNEEEDDEDHDEGAWPFHLGRRGPSYNAFFPIMLGGYQGKSRNSEGGYPGSATAIANSFSTGKGGVASSHATAYGDPYVSTLLRNGYNFKKKPSAQKEDY</sequence>
<feature type="region of interest" description="Disordered" evidence="1">
    <location>
        <begin position="154"/>
        <end position="216"/>
    </location>
</feature>
<keyword evidence="2" id="KW-0812">Transmembrane</keyword>
<proteinExistence type="predicted"/>
<evidence type="ECO:0000256" key="2">
    <source>
        <dbReference type="SAM" id="Phobius"/>
    </source>
</evidence>
<reference evidence="3" key="1">
    <citation type="submission" date="2019-08" db="EMBL/GenBank/DDBJ databases">
        <title>The genome of the North American firefly Photinus pyralis.</title>
        <authorList>
            <consortium name="Photinus pyralis genome working group"/>
            <person name="Fallon T.R."/>
            <person name="Sander Lower S.E."/>
            <person name="Weng J.-K."/>
        </authorList>
    </citation>
    <scope>NUCLEOTIDE SEQUENCE</scope>
    <source>
        <strain evidence="3">TRF0915ILg1</strain>
        <tissue evidence="3">Whole body</tissue>
    </source>
</reference>
<dbReference type="AlphaFoldDB" id="A0A8K0GJK7"/>
<dbReference type="OrthoDB" id="6627608at2759"/>
<keyword evidence="4" id="KW-1185">Reference proteome</keyword>
<comment type="caution">
    <text evidence="3">The sequence shown here is derived from an EMBL/GenBank/DDBJ whole genome shotgun (WGS) entry which is preliminary data.</text>
</comment>
<gene>
    <name evidence="3" type="ORF">ILUMI_04438</name>
</gene>
<keyword evidence="2" id="KW-0472">Membrane</keyword>
<dbReference type="EMBL" id="VTPC01001506">
    <property type="protein sequence ID" value="KAF2901741.1"/>
    <property type="molecule type" value="Genomic_DNA"/>
</dbReference>